<dbReference type="InterPro" id="IPR020045">
    <property type="entry name" value="DNA_polI_H3TH"/>
</dbReference>
<keyword evidence="5" id="KW-0548">Nucleotidyltransferase</keyword>
<comment type="caution">
    <text evidence="5">The sequence shown here is derived from an EMBL/GenBank/DDBJ whole genome shotgun (WGS) entry which is preliminary data.</text>
</comment>
<dbReference type="Pfam" id="PF01367">
    <property type="entry name" value="5_3_exonuc"/>
    <property type="match status" value="1"/>
</dbReference>
<dbReference type="PANTHER" id="PTHR42646">
    <property type="entry name" value="FLAP ENDONUCLEASE XNI"/>
    <property type="match status" value="1"/>
</dbReference>
<dbReference type="GO" id="GO:0033567">
    <property type="term" value="P:DNA replication, Okazaki fragment processing"/>
    <property type="evidence" value="ECO:0007669"/>
    <property type="project" value="InterPro"/>
</dbReference>
<dbReference type="PANTHER" id="PTHR42646:SF2">
    <property type="entry name" value="5'-3' EXONUCLEASE FAMILY PROTEIN"/>
    <property type="match status" value="1"/>
</dbReference>
<keyword evidence="1" id="KW-0540">Nuclease</keyword>
<dbReference type="InterPro" id="IPR008918">
    <property type="entry name" value="HhH2"/>
</dbReference>
<organism evidence="5 6">
    <name type="scientific">Crateriforma conspicua</name>
    <dbReference type="NCBI Taxonomy" id="2527996"/>
    <lineage>
        <taxon>Bacteria</taxon>
        <taxon>Pseudomonadati</taxon>
        <taxon>Planctomycetota</taxon>
        <taxon>Planctomycetia</taxon>
        <taxon>Planctomycetales</taxon>
        <taxon>Planctomycetaceae</taxon>
        <taxon>Crateriforma</taxon>
    </lineage>
</organism>
<dbReference type="GO" id="GO:0017108">
    <property type="term" value="F:5'-flap endonuclease activity"/>
    <property type="evidence" value="ECO:0007669"/>
    <property type="project" value="InterPro"/>
</dbReference>
<dbReference type="OrthoDB" id="9806424at2"/>
<dbReference type="Proteomes" id="UP000316476">
    <property type="component" value="Unassembled WGS sequence"/>
</dbReference>
<name>A0A5C6FY11_9PLAN</name>
<dbReference type="AlphaFoldDB" id="A0A5C6FY11"/>
<dbReference type="InterPro" id="IPR029060">
    <property type="entry name" value="PIN-like_dom_sf"/>
</dbReference>
<gene>
    <name evidence="5" type="primary">polA_3</name>
    <name evidence="5" type="ORF">V7x_28500</name>
</gene>
<dbReference type="InterPro" id="IPR020046">
    <property type="entry name" value="5-3_exonucl_a-hlix_arch_N"/>
</dbReference>
<evidence type="ECO:0000256" key="2">
    <source>
        <dbReference type="ARBA" id="ARBA00022801"/>
    </source>
</evidence>
<dbReference type="SUPFAM" id="SSF47807">
    <property type="entry name" value="5' to 3' exonuclease, C-terminal subdomain"/>
    <property type="match status" value="1"/>
</dbReference>
<keyword evidence="3" id="KW-0238">DNA-binding</keyword>
<evidence type="ECO:0000256" key="1">
    <source>
        <dbReference type="ARBA" id="ARBA00022722"/>
    </source>
</evidence>
<evidence type="ECO:0000313" key="6">
    <source>
        <dbReference type="Proteomes" id="UP000316476"/>
    </source>
</evidence>
<dbReference type="GO" id="GO:0003887">
    <property type="term" value="F:DNA-directed DNA polymerase activity"/>
    <property type="evidence" value="ECO:0007669"/>
    <property type="project" value="UniProtKB-EC"/>
</dbReference>
<reference evidence="5 6" key="1">
    <citation type="submission" date="2019-02" db="EMBL/GenBank/DDBJ databases">
        <title>Deep-cultivation of Planctomycetes and their phenomic and genomic characterization uncovers novel biology.</title>
        <authorList>
            <person name="Wiegand S."/>
            <person name="Jogler M."/>
            <person name="Boedeker C."/>
            <person name="Pinto D."/>
            <person name="Vollmers J."/>
            <person name="Rivas-Marin E."/>
            <person name="Kohn T."/>
            <person name="Peeters S.H."/>
            <person name="Heuer A."/>
            <person name="Rast P."/>
            <person name="Oberbeckmann S."/>
            <person name="Bunk B."/>
            <person name="Jeske O."/>
            <person name="Meyerdierks A."/>
            <person name="Storesund J.E."/>
            <person name="Kallscheuer N."/>
            <person name="Luecker S."/>
            <person name="Lage O.M."/>
            <person name="Pohl T."/>
            <person name="Merkel B.J."/>
            <person name="Hornburger P."/>
            <person name="Mueller R.-W."/>
            <person name="Bruemmer F."/>
            <person name="Labrenz M."/>
            <person name="Spormann A.M."/>
            <person name="Op Den Camp H."/>
            <person name="Overmann J."/>
            <person name="Amann R."/>
            <person name="Jetten M.S.M."/>
            <person name="Mascher T."/>
            <person name="Medema M.H."/>
            <person name="Devos D.P."/>
            <person name="Kaster A.-K."/>
            <person name="Ovreas L."/>
            <person name="Rohde M."/>
            <person name="Galperin M.Y."/>
            <person name="Jogler C."/>
        </authorList>
    </citation>
    <scope>NUCLEOTIDE SEQUENCE [LARGE SCALE GENOMIC DNA]</scope>
    <source>
        <strain evidence="5 6">V7</strain>
    </source>
</reference>
<evidence type="ECO:0000256" key="3">
    <source>
        <dbReference type="ARBA" id="ARBA00023125"/>
    </source>
</evidence>
<dbReference type="SUPFAM" id="SSF88723">
    <property type="entry name" value="PIN domain-like"/>
    <property type="match status" value="1"/>
</dbReference>
<evidence type="ECO:0000259" key="4">
    <source>
        <dbReference type="SMART" id="SM00475"/>
    </source>
</evidence>
<feature type="domain" description="5'-3' exonuclease" evidence="4">
    <location>
        <begin position="6"/>
        <end position="260"/>
    </location>
</feature>
<dbReference type="GO" id="GO:0008409">
    <property type="term" value="F:5'-3' exonuclease activity"/>
    <property type="evidence" value="ECO:0007669"/>
    <property type="project" value="InterPro"/>
</dbReference>
<keyword evidence="2" id="KW-0378">Hydrolase</keyword>
<dbReference type="EC" id="2.7.7.7" evidence="5"/>
<keyword evidence="5" id="KW-0808">Transferase</keyword>
<proteinExistence type="predicted"/>
<dbReference type="Gene3D" id="3.40.50.1010">
    <property type="entry name" value="5'-nuclease"/>
    <property type="match status" value="1"/>
</dbReference>
<dbReference type="CDD" id="cd09898">
    <property type="entry name" value="H3TH_53EXO"/>
    <property type="match status" value="1"/>
</dbReference>
<dbReference type="Pfam" id="PF02739">
    <property type="entry name" value="5_3_exonuc_N"/>
    <property type="match status" value="1"/>
</dbReference>
<dbReference type="Gene3D" id="1.10.150.20">
    <property type="entry name" value="5' to 3' exonuclease, C-terminal subdomain"/>
    <property type="match status" value="1"/>
</dbReference>
<dbReference type="RefSeq" id="WP_146413709.1">
    <property type="nucleotide sequence ID" value="NZ_SJPZ01000001.1"/>
</dbReference>
<accession>A0A5C6FY11</accession>
<dbReference type="SMART" id="SM00475">
    <property type="entry name" value="53EXOc"/>
    <property type="match status" value="1"/>
</dbReference>
<protein>
    <submittedName>
        <fullName evidence="5">DNA polymerase I, thermostable</fullName>
        <ecNumber evidence="5">2.7.7.7</ecNumber>
    </submittedName>
</protein>
<dbReference type="InterPro" id="IPR038969">
    <property type="entry name" value="FEN"/>
</dbReference>
<sequence>MGSRANQPDTWLLIDATNAVYRDFHAAGVDRVATLFRDRVRAMGDLWEPVRIVAAFDAPGPTFRHELYPEYKAGRDRPAGIAAALAEAMAMLLDEGVDVQSVRGFEADDIIATLTAAGTSADARVVVVSADKDLHQLIAEGSVCQLAAVRRDGRALDCKWINARDVEVRYGVKPGQWVDYRAMVGDKSDNIPGVTSIGPEAAARVLRACGSLDDFYLSPFAATLNERQHARMIAAKPTMPLMRQLLTLRTDVPITQGAVA</sequence>
<dbReference type="InterPro" id="IPR002421">
    <property type="entry name" value="5-3_exonuclease"/>
</dbReference>
<dbReference type="EMBL" id="SJPZ01000001">
    <property type="protein sequence ID" value="TWU67276.1"/>
    <property type="molecule type" value="Genomic_DNA"/>
</dbReference>
<dbReference type="SMART" id="SM00279">
    <property type="entry name" value="HhH2"/>
    <property type="match status" value="1"/>
</dbReference>
<dbReference type="InterPro" id="IPR036279">
    <property type="entry name" value="5-3_exonuclease_C_sf"/>
</dbReference>
<dbReference type="GO" id="GO:0003677">
    <property type="term" value="F:DNA binding"/>
    <property type="evidence" value="ECO:0007669"/>
    <property type="project" value="UniProtKB-KW"/>
</dbReference>
<dbReference type="CDD" id="cd09859">
    <property type="entry name" value="PIN_53EXO"/>
    <property type="match status" value="1"/>
</dbReference>
<evidence type="ECO:0000313" key="5">
    <source>
        <dbReference type="EMBL" id="TWU67276.1"/>
    </source>
</evidence>